<comment type="caution">
    <text evidence="2">The sequence shown here is derived from an EMBL/GenBank/DDBJ whole genome shotgun (WGS) entry which is preliminary data.</text>
</comment>
<evidence type="ECO:0000256" key="1">
    <source>
        <dbReference type="SAM" id="MobiDB-lite"/>
    </source>
</evidence>
<proteinExistence type="predicted"/>
<dbReference type="Proteomes" id="UP001153076">
    <property type="component" value="Unassembled WGS sequence"/>
</dbReference>
<reference evidence="2" key="1">
    <citation type="submission" date="2022-04" db="EMBL/GenBank/DDBJ databases">
        <title>Carnegiea gigantea Genome sequencing and assembly v2.</title>
        <authorList>
            <person name="Copetti D."/>
            <person name="Sanderson M.J."/>
            <person name="Burquez A."/>
            <person name="Wojciechowski M.F."/>
        </authorList>
    </citation>
    <scope>NUCLEOTIDE SEQUENCE</scope>
    <source>
        <strain evidence="2">SGP5-SGP5p</strain>
        <tissue evidence="2">Aerial part</tissue>
    </source>
</reference>
<dbReference type="AlphaFoldDB" id="A0A9Q1GND8"/>
<organism evidence="2 3">
    <name type="scientific">Carnegiea gigantea</name>
    <dbReference type="NCBI Taxonomy" id="171969"/>
    <lineage>
        <taxon>Eukaryota</taxon>
        <taxon>Viridiplantae</taxon>
        <taxon>Streptophyta</taxon>
        <taxon>Embryophyta</taxon>
        <taxon>Tracheophyta</taxon>
        <taxon>Spermatophyta</taxon>
        <taxon>Magnoliopsida</taxon>
        <taxon>eudicotyledons</taxon>
        <taxon>Gunneridae</taxon>
        <taxon>Pentapetalae</taxon>
        <taxon>Caryophyllales</taxon>
        <taxon>Cactineae</taxon>
        <taxon>Cactaceae</taxon>
        <taxon>Cactoideae</taxon>
        <taxon>Echinocereeae</taxon>
        <taxon>Carnegiea</taxon>
    </lineage>
</organism>
<feature type="compositionally biased region" description="Polar residues" evidence="1">
    <location>
        <begin position="110"/>
        <end position="146"/>
    </location>
</feature>
<evidence type="ECO:0000313" key="2">
    <source>
        <dbReference type="EMBL" id="KAJ8422487.1"/>
    </source>
</evidence>
<feature type="region of interest" description="Disordered" evidence="1">
    <location>
        <begin position="81"/>
        <end position="161"/>
    </location>
</feature>
<dbReference type="PANTHER" id="PTHR33499:SF40">
    <property type="entry name" value="TRANSPOSASE-ASSOCIATED DOMAIN-CONTAINING PROTEIN"/>
    <property type="match status" value="1"/>
</dbReference>
<dbReference type="PANTHER" id="PTHR33499">
    <property type="entry name" value="OS12G0282400 PROTEIN-RELATED"/>
    <property type="match status" value="1"/>
</dbReference>
<protein>
    <submittedName>
        <fullName evidence="2">Uncharacterized protein</fullName>
    </submittedName>
</protein>
<sequence length="216" mass="24241">MASSKSFGTYVKAIGRMDLDFNITLHLHYGEKFEEIDNFIQYVGETGYRQIEHDCDKLSLPKLGSILKEDCREMYAAECDEKDDQTRGVTKKTKSATHVTLQPLSKMGEKNTQQPLISIGSRTSNGKDQGSSNGKDQDEGGTSSPTMKRKRNPNARPRGMNLVKEVARLKDGEKLGVEFYNNGVVGDNSKAFSRHLGKLVRNRTICPIRVHSWDEI</sequence>
<evidence type="ECO:0000313" key="3">
    <source>
        <dbReference type="Proteomes" id="UP001153076"/>
    </source>
</evidence>
<gene>
    <name evidence="2" type="ORF">Cgig2_016923</name>
</gene>
<dbReference type="OrthoDB" id="1300094at2759"/>
<accession>A0A9Q1GND8</accession>
<name>A0A9Q1GND8_9CARY</name>
<keyword evidence="3" id="KW-1185">Reference proteome</keyword>
<dbReference type="EMBL" id="JAKOGI010002242">
    <property type="protein sequence ID" value="KAJ8422487.1"/>
    <property type="molecule type" value="Genomic_DNA"/>
</dbReference>